<feature type="compositionally biased region" description="Low complexity" evidence="1">
    <location>
        <begin position="119"/>
        <end position="128"/>
    </location>
</feature>
<keyword evidence="3" id="KW-1185">Reference proteome</keyword>
<gene>
    <name evidence="2" type="ORF">QE152_g41162</name>
</gene>
<protein>
    <submittedName>
        <fullName evidence="2">Uncharacterized protein</fullName>
    </submittedName>
</protein>
<dbReference type="EMBL" id="JASPKY010002117">
    <property type="protein sequence ID" value="KAK9670863.1"/>
    <property type="molecule type" value="Genomic_DNA"/>
</dbReference>
<reference evidence="2 3" key="1">
    <citation type="journal article" date="2024" name="BMC Genomics">
        <title>De novo assembly and annotation of Popillia japonica's genome with initial clues to its potential as an invasive pest.</title>
        <authorList>
            <person name="Cucini C."/>
            <person name="Boschi S."/>
            <person name="Funari R."/>
            <person name="Cardaioli E."/>
            <person name="Iannotti N."/>
            <person name="Marturano G."/>
            <person name="Paoli F."/>
            <person name="Bruttini M."/>
            <person name="Carapelli A."/>
            <person name="Frati F."/>
            <person name="Nardi F."/>
        </authorList>
    </citation>
    <scope>NUCLEOTIDE SEQUENCE [LARGE SCALE GENOMIC DNA]</scope>
    <source>
        <strain evidence="2">DMR45628</strain>
    </source>
</reference>
<sequence length="249" mass="27409">DGQTDTQALATNKENLEANLEEALVFGRRSSLARTPPPTRPSSIRGQQGPHTEIAQKDNREDLPRQDEEMISPGVKTSHRRSQSWAGIIQGAESGKESEPDSGAQEAPSLEKKANLTAGTPRRTTPGRSAESGKESEPDSGNTEAHDPWQDEDVNISPIFRLCGDKSNENPGQTPRRTTPGRMKMLILALYSDCAGTNQMKTLDIRRAEAPQKMLILALYSDCAGTNQMKTLDIRRAEAPQKRKEKEIH</sequence>
<proteinExistence type="predicted"/>
<feature type="compositionally biased region" description="Basic and acidic residues" evidence="1">
    <location>
        <begin position="54"/>
        <end position="68"/>
    </location>
</feature>
<accession>A0AAW1H3U3</accession>
<evidence type="ECO:0000256" key="1">
    <source>
        <dbReference type="SAM" id="MobiDB-lite"/>
    </source>
</evidence>
<organism evidence="2 3">
    <name type="scientific">Popillia japonica</name>
    <name type="common">Japanese beetle</name>
    <dbReference type="NCBI Taxonomy" id="7064"/>
    <lineage>
        <taxon>Eukaryota</taxon>
        <taxon>Metazoa</taxon>
        <taxon>Ecdysozoa</taxon>
        <taxon>Arthropoda</taxon>
        <taxon>Hexapoda</taxon>
        <taxon>Insecta</taxon>
        <taxon>Pterygota</taxon>
        <taxon>Neoptera</taxon>
        <taxon>Endopterygota</taxon>
        <taxon>Coleoptera</taxon>
        <taxon>Polyphaga</taxon>
        <taxon>Scarabaeiformia</taxon>
        <taxon>Scarabaeidae</taxon>
        <taxon>Rutelinae</taxon>
        <taxon>Popillia</taxon>
    </lineage>
</organism>
<evidence type="ECO:0000313" key="2">
    <source>
        <dbReference type="EMBL" id="KAK9670863.1"/>
    </source>
</evidence>
<evidence type="ECO:0000313" key="3">
    <source>
        <dbReference type="Proteomes" id="UP001458880"/>
    </source>
</evidence>
<dbReference type="AlphaFoldDB" id="A0AAW1H3U3"/>
<dbReference type="Proteomes" id="UP001458880">
    <property type="component" value="Unassembled WGS sequence"/>
</dbReference>
<feature type="non-terminal residue" evidence="2">
    <location>
        <position position="1"/>
    </location>
</feature>
<feature type="region of interest" description="Disordered" evidence="1">
    <location>
        <begin position="27"/>
        <end position="153"/>
    </location>
</feature>
<comment type="caution">
    <text evidence="2">The sequence shown here is derived from an EMBL/GenBank/DDBJ whole genome shotgun (WGS) entry which is preliminary data.</text>
</comment>
<name>A0AAW1H3U3_POPJA</name>